<dbReference type="STRING" id="47884.SAMN04490203_3868"/>
<reference evidence="9 11" key="2">
    <citation type="submission" date="2016-10" db="EMBL/GenBank/DDBJ databases">
        <authorList>
            <person name="Varghese N."/>
            <person name="Submissions S."/>
        </authorList>
    </citation>
    <scope>NUCLEOTIDE SEQUENCE [LARGE SCALE GENOMIC DNA]</scope>
    <source>
        <strain evidence="9 11">BS3652</strain>
    </source>
</reference>
<dbReference type="PRINTS" id="PR00953">
    <property type="entry name" value="TYPE3IMRPROT"/>
</dbReference>
<dbReference type="OrthoDB" id="9807748at2"/>
<feature type="transmembrane region" description="Helical" evidence="7">
    <location>
        <begin position="12"/>
        <end position="31"/>
    </location>
</feature>
<dbReference type="GO" id="GO:0006605">
    <property type="term" value="P:protein targeting"/>
    <property type="evidence" value="ECO:0007669"/>
    <property type="project" value="UniProtKB-UniRule"/>
</dbReference>
<proteinExistence type="inferred from homology"/>
<reference evidence="8 10" key="1">
    <citation type="submission" date="2015-02" db="EMBL/GenBank/DDBJ databases">
        <title>Pseudomonas helleri sp. nov. and Pseudomonas weihenstephanensis sp. nov., isolated from raw cows milk.</title>
        <authorList>
            <person name="von Neubeck M."/>
            <person name="Huptas C."/>
            <person name="Wenning M."/>
            <person name="Scherer S."/>
        </authorList>
    </citation>
    <scope>NUCLEOTIDE SEQUENCE [LARGE SCALE GENOMIC DNA]</scope>
    <source>
        <strain evidence="8 10">DSM 21104</strain>
    </source>
</reference>
<dbReference type="EMBL" id="FNRS01000001">
    <property type="protein sequence ID" value="SED12425.1"/>
    <property type="molecule type" value="Genomic_DNA"/>
</dbReference>
<keyword evidence="11" id="KW-1185">Reference proteome</keyword>
<comment type="caution">
    <text evidence="8">The sequence shown here is derived from an EMBL/GenBank/DDBJ whole genome shotgun (WGS) entry which is preliminary data.</text>
</comment>
<evidence type="ECO:0000256" key="2">
    <source>
        <dbReference type="ARBA" id="ARBA00009772"/>
    </source>
</evidence>
<evidence type="ECO:0000256" key="4">
    <source>
        <dbReference type="ARBA" id="ARBA00022692"/>
    </source>
</evidence>
<keyword evidence="3 7" id="KW-1003">Cell membrane</keyword>
<evidence type="ECO:0000256" key="3">
    <source>
        <dbReference type="ARBA" id="ARBA00022475"/>
    </source>
</evidence>
<evidence type="ECO:0000256" key="5">
    <source>
        <dbReference type="ARBA" id="ARBA00022989"/>
    </source>
</evidence>
<evidence type="ECO:0000256" key="6">
    <source>
        <dbReference type="ARBA" id="ARBA00023136"/>
    </source>
</evidence>
<dbReference type="GO" id="GO:0005886">
    <property type="term" value="C:plasma membrane"/>
    <property type="evidence" value="ECO:0007669"/>
    <property type="project" value="UniProtKB-SubCell"/>
</dbReference>
<dbReference type="Proteomes" id="UP000036395">
    <property type="component" value="Unassembled WGS sequence"/>
</dbReference>
<dbReference type="InterPro" id="IPR006304">
    <property type="entry name" value="T3SS_SpaR/YscT"/>
</dbReference>
<sequence length="265" mass="28745">MTLPASYLEFLPSIAIAMARLYPCFYLIPAFCFQHVRGMPRHVIVFSLALMPAPGIYHSLSGLELSGLALCGLILKEAVLGVLLGVLLSMPFWLFESVGALLDNQRGALIGGQLNPSLGSDATPIGHLFQQLSVFLLIVTLGLGSLTQVIWDSYLIWPPTVWLPTLASGGYALFIELLGDTFTHMVLYAAPFIALLLMVEFAIALLSLYSPQLQVFVLSMPAKSLAGLCFLLLYLPQLEDLIVGRLGGLVDLKHSLAQFFKAPAP</sequence>
<keyword evidence="5 7" id="KW-1133">Transmembrane helix</keyword>
<feature type="transmembrane region" description="Helical" evidence="7">
    <location>
        <begin position="186"/>
        <end position="209"/>
    </location>
</feature>
<comment type="similarity">
    <text evidence="2 7">Belongs to the FliR/MopE/SpaR family.</text>
</comment>
<name>A0A0J6JPQ2_PSETA</name>
<dbReference type="InterPro" id="IPR002010">
    <property type="entry name" value="T3SS_IM_R"/>
</dbReference>
<protein>
    <submittedName>
        <fullName evidence="9">Type III secretion protein T</fullName>
    </submittedName>
    <submittedName>
        <fullName evidence="8">Type III secretion system protein</fullName>
    </submittedName>
</protein>
<evidence type="ECO:0000313" key="9">
    <source>
        <dbReference type="EMBL" id="SED12425.1"/>
    </source>
</evidence>
<accession>A0A0J6JPQ2</accession>
<evidence type="ECO:0000256" key="7">
    <source>
        <dbReference type="RuleBase" id="RU362072"/>
    </source>
</evidence>
<keyword evidence="6 7" id="KW-0472">Membrane</keyword>
<dbReference type="AlphaFoldDB" id="A0A0J6JPQ2"/>
<evidence type="ECO:0000313" key="10">
    <source>
        <dbReference type="Proteomes" id="UP000036395"/>
    </source>
</evidence>
<feature type="transmembrane region" description="Helical" evidence="7">
    <location>
        <begin position="43"/>
        <end position="60"/>
    </location>
</feature>
<dbReference type="EMBL" id="JYLA01000002">
    <property type="protein sequence ID" value="KMM85787.1"/>
    <property type="molecule type" value="Genomic_DNA"/>
</dbReference>
<dbReference type="PANTHER" id="PTHR30065">
    <property type="entry name" value="FLAGELLAR BIOSYNTHETIC PROTEIN FLIR"/>
    <property type="match status" value="1"/>
</dbReference>
<dbReference type="NCBIfam" id="TIGR01401">
    <property type="entry name" value="fliR_like_III"/>
    <property type="match status" value="1"/>
</dbReference>
<feature type="transmembrane region" description="Helical" evidence="7">
    <location>
        <begin position="156"/>
        <end position="174"/>
    </location>
</feature>
<dbReference type="PANTHER" id="PTHR30065:SF1">
    <property type="entry name" value="SURFACE PRESENTATION OF ANTIGENS PROTEIN SPAR"/>
    <property type="match status" value="1"/>
</dbReference>
<evidence type="ECO:0000256" key="1">
    <source>
        <dbReference type="ARBA" id="ARBA00004651"/>
    </source>
</evidence>
<dbReference type="PATRIC" id="fig|47884.3.peg.1189"/>
<dbReference type="Pfam" id="PF01311">
    <property type="entry name" value="Bac_export_1"/>
    <property type="match status" value="1"/>
</dbReference>
<evidence type="ECO:0000313" key="8">
    <source>
        <dbReference type="EMBL" id="KMM85787.1"/>
    </source>
</evidence>
<keyword evidence="4 7" id="KW-0812">Transmembrane</keyword>
<dbReference type="RefSeq" id="WP_048378509.1">
    <property type="nucleotide sequence ID" value="NZ_FNRS01000001.1"/>
</dbReference>
<comment type="subcellular location">
    <subcellularLocation>
        <location evidence="1 7">Cell membrane</location>
        <topology evidence="1 7">Multi-pass membrane protein</topology>
    </subcellularLocation>
</comment>
<evidence type="ECO:0000313" key="11">
    <source>
        <dbReference type="Proteomes" id="UP000183155"/>
    </source>
</evidence>
<gene>
    <name evidence="9" type="ORF">SAMN04490203_3868</name>
    <name evidence="8" type="ORF">TU78_03960</name>
</gene>
<feature type="transmembrane region" description="Helical" evidence="7">
    <location>
        <begin position="132"/>
        <end position="150"/>
    </location>
</feature>
<organism evidence="8 10">
    <name type="scientific">Pseudomonas taetrolens</name>
    <dbReference type="NCBI Taxonomy" id="47884"/>
    <lineage>
        <taxon>Bacteria</taxon>
        <taxon>Pseudomonadati</taxon>
        <taxon>Pseudomonadota</taxon>
        <taxon>Gammaproteobacteria</taxon>
        <taxon>Pseudomonadales</taxon>
        <taxon>Pseudomonadaceae</taxon>
        <taxon>Pseudomonas</taxon>
    </lineage>
</organism>
<feature type="transmembrane region" description="Helical" evidence="7">
    <location>
        <begin position="215"/>
        <end position="235"/>
    </location>
</feature>
<dbReference type="Proteomes" id="UP000183155">
    <property type="component" value="Unassembled WGS sequence"/>
</dbReference>